<protein>
    <submittedName>
        <fullName evidence="3">Uncharacterized protein</fullName>
    </submittedName>
</protein>
<keyword evidence="2" id="KW-1133">Transmembrane helix</keyword>
<reference evidence="3" key="2">
    <citation type="submission" date="2023-06" db="EMBL/GenBank/DDBJ databases">
        <authorList>
            <consortium name="Lawrence Berkeley National Laboratory"/>
            <person name="Mondo S.J."/>
            <person name="Hensen N."/>
            <person name="Bonometti L."/>
            <person name="Westerberg I."/>
            <person name="Brannstrom I.O."/>
            <person name="Guillou S."/>
            <person name="Cros-Aarteil S."/>
            <person name="Calhoun S."/>
            <person name="Haridas S."/>
            <person name="Kuo A."/>
            <person name="Pangilinan J."/>
            <person name="Riley R."/>
            <person name="Labutti K."/>
            <person name="Andreopoulos B."/>
            <person name="Lipzen A."/>
            <person name="Chen C."/>
            <person name="Yanf M."/>
            <person name="Daum C."/>
            <person name="Ng V."/>
            <person name="Clum A."/>
            <person name="Steindorff A."/>
            <person name="Ohm R."/>
            <person name="Martin F."/>
            <person name="Silar P."/>
            <person name="Natvig D."/>
            <person name="Lalanne C."/>
            <person name="Gautier V."/>
            <person name="Ament-Velasquez S.L."/>
            <person name="Kruys A."/>
            <person name="Hutchinson M.I."/>
            <person name="Powell A.J."/>
            <person name="Barry K."/>
            <person name="Miller A.N."/>
            <person name="Grigoriev I.V."/>
            <person name="Debuchy R."/>
            <person name="Gladieux P."/>
            <person name="Thoren M.H."/>
            <person name="Johannesson H."/>
        </authorList>
    </citation>
    <scope>NUCLEOTIDE SEQUENCE</scope>
    <source>
        <strain evidence="3">CBS 333.67</strain>
    </source>
</reference>
<dbReference type="Proteomes" id="UP001273166">
    <property type="component" value="Unassembled WGS sequence"/>
</dbReference>
<keyword evidence="2" id="KW-0472">Membrane</keyword>
<dbReference type="EMBL" id="JAUDZG010000001">
    <property type="protein sequence ID" value="KAK3309326.1"/>
    <property type="molecule type" value="Genomic_DNA"/>
</dbReference>
<keyword evidence="4" id="KW-1185">Reference proteome</keyword>
<keyword evidence="2" id="KW-0812">Transmembrane</keyword>
<accession>A0AAJ0H018</accession>
<organism evidence="3 4">
    <name type="scientific">Chaetomium strumarium</name>
    <dbReference type="NCBI Taxonomy" id="1170767"/>
    <lineage>
        <taxon>Eukaryota</taxon>
        <taxon>Fungi</taxon>
        <taxon>Dikarya</taxon>
        <taxon>Ascomycota</taxon>
        <taxon>Pezizomycotina</taxon>
        <taxon>Sordariomycetes</taxon>
        <taxon>Sordariomycetidae</taxon>
        <taxon>Sordariales</taxon>
        <taxon>Chaetomiaceae</taxon>
        <taxon>Chaetomium</taxon>
    </lineage>
</organism>
<evidence type="ECO:0000313" key="3">
    <source>
        <dbReference type="EMBL" id="KAK3309326.1"/>
    </source>
</evidence>
<comment type="caution">
    <text evidence="3">The sequence shown here is derived from an EMBL/GenBank/DDBJ whole genome shotgun (WGS) entry which is preliminary data.</text>
</comment>
<gene>
    <name evidence="3" type="ORF">B0T15DRAFT_634</name>
</gene>
<dbReference type="RefSeq" id="XP_062725106.1">
    <property type="nucleotide sequence ID" value="XM_062871139.1"/>
</dbReference>
<sequence length="230" mass="24073">MIQGPGIRYQNQCPGTNTCCFIHHCDVPQGSGYCLDRATQNCTDGVFFEGNPDAWPCPGDANILCCVKYQDMVNGTANFTASPSTTQTSWTSSPSTFTSTASIPASGIPPPLSTAEPSSHSRLTGGQIGGIVAGVIGFIALSALAALCGFRHRKKKAAGAVVHETATADGAAEWPVTEDINSHALDGNQINELDAGDPRQGIGNRQVLASTPVMELAADDTTIKRKLRIP</sequence>
<feature type="region of interest" description="Disordered" evidence="1">
    <location>
        <begin position="80"/>
        <end position="121"/>
    </location>
</feature>
<evidence type="ECO:0000313" key="4">
    <source>
        <dbReference type="Proteomes" id="UP001273166"/>
    </source>
</evidence>
<evidence type="ECO:0000256" key="2">
    <source>
        <dbReference type="SAM" id="Phobius"/>
    </source>
</evidence>
<name>A0AAJ0H018_9PEZI</name>
<feature type="compositionally biased region" description="Low complexity" evidence="1">
    <location>
        <begin position="80"/>
        <end position="106"/>
    </location>
</feature>
<evidence type="ECO:0000256" key="1">
    <source>
        <dbReference type="SAM" id="MobiDB-lite"/>
    </source>
</evidence>
<dbReference type="GeneID" id="87889968"/>
<reference evidence="3" key="1">
    <citation type="journal article" date="2023" name="Mol. Phylogenet. Evol.">
        <title>Genome-scale phylogeny and comparative genomics of the fungal order Sordariales.</title>
        <authorList>
            <person name="Hensen N."/>
            <person name="Bonometti L."/>
            <person name="Westerberg I."/>
            <person name="Brannstrom I.O."/>
            <person name="Guillou S."/>
            <person name="Cros-Aarteil S."/>
            <person name="Calhoun S."/>
            <person name="Haridas S."/>
            <person name="Kuo A."/>
            <person name="Mondo S."/>
            <person name="Pangilinan J."/>
            <person name="Riley R."/>
            <person name="LaButti K."/>
            <person name="Andreopoulos B."/>
            <person name="Lipzen A."/>
            <person name="Chen C."/>
            <person name="Yan M."/>
            <person name="Daum C."/>
            <person name="Ng V."/>
            <person name="Clum A."/>
            <person name="Steindorff A."/>
            <person name="Ohm R.A."/>
            <person name="Martin F."/>
            <person name="Silar P."/>
            <person name="Natvig D.O."/>
            <person name="Lalanne C."/>
            <person name="Gautier V."/>
            <person name="Ament-Velasquez S.L."/>
            <person name="Kruys A."/>
            <person name="Hutchinson M.I."/>
            <person name="Powell A.J."/>
            <person name="Barry K."/>
            <person name="Miller A.N."/>
            <person name="Grigoriev I.V."/>
            <person name="Debuchy R."/>
            <person name="Gladieux P."/>
            <person name="Hiltunen Thoren M."/>
            <person name="Johannesson H."/>
        </authorList>
    </citation>
    <scope>NUCLEOTIDE SEQUENCE</scope>
    <source>
        <strain evidence="3">CBS 333.67</strain>
    </source>
</reference>
<feature type="transmembrane region" description="Helical" evidence="2">
    <location>
        <begin position="128"/>
        <end position="150"/>
    </location>
</feature>
<proteinExistence type="predicted"/>
<dbReference type="AlphaFoldDB" id="A0AAJ0H018"/>